<dbReference type="EMBL" id="EAAA01000712">
    <property type="status" value="NOT_ANNOTATED_CDS"/>
    <property type="molecule type" value="Genomic_DNA"/>
</dbReference>
<reference evidence="1" key="3">
    <citation type="submission" date="2025-08" db="UniProtKB">
        <authorList>
            <consortium name="Ensembl"/>
        </authorList>
    </citation>
    <scope>IDENTIFICATION</scope>
</reference>
<reference evidence="1" key="2">
    <citation type="journal article" date="2008" name="Genome Biol.">
        <title>Improved genome assembly and evidence-based global gene model set for the chordate Ciona intestinalis: new insight into intron and operon populations.</title>
        <authorList>
            <person name="Satou Y."/>
            <person name="Mineta K."/>
            <person name="Ogasawara M."/>
            <person name="Sasakura Y."/>
            <person name="Shoguchi E."/>
            <person name="Ueno K."/>
            <person name="Yamada L."/>
            <person name="Matsumoto J."/>
            <person name="Wasserscheid J."/>
            <person name="Dewar K."/>
            <person name="Wiley G.B."/>
            <person name="Macmil S.L."/>
            <person name="Roe B.A."/>
            <person name="Zeller R.W."/>
            <person name="Hastings K.E."/>
            <person name="Lemaire P."/>
            <person name="Lindquist E."/>
            <person name="Endo T."/>
            <person name="Hotta K."/>
            <person name="Inaba K."/>
        </authorList>
    </citation>
    <scope>NUCLEOTIDE SEQUENCE [LARGE SCALE GENOMIC DNA]</scope>
    <source>
        <strain evidence="1">wild type</strain>
    </source>
</reference>
<evidence type="ECO:0000313" key="2">
    <source>
        <dbReference type="Proteomes" id="UP000008144"/>
    </source>
</evidence>
<reference evidence="1" key="4">
    <citation type="submission" date="2025-09" db="UniProtKB">
        <authorList>
            <consortium name="Ensembl"/>
        </authorList>
    </citation>
    <scope>IDENTIFICATION</scope>
</reference>
<reference evidence="2" key="1">
    <citation type="journal article" date="2002" name="Science">
        <title>The draft genome of Ciona intestinalis: insights into chordate and vertebrate origins.</title>
        <authorList>
            <person name="Dehal P."/>
            <person name="Satou Y."/>
            <person name="Campbell R.K."/>
            <person name="Chapman J."/>
            <person name="Degnan B."/>
            <person name="De Tomaso A."/>
            <person name="Davidson B."/>
            <person name="Di Gregorio A."/>
            <person name="Gelpke M."/>
            <person name="Goodstein D.M."/>
            <person name="Harafuji N."/>
            <person name="Hastings K.E."/>
            <person name="Ho I."/>
            <person name="Hotta K."/>
            <person name="Huang W."/>
            <person name="Kawashima T."/>
            <person name="Lemaire P."/>
            <person name="Martinez D."/>
            <person name="Meinertzhagen I.A."/>
            <person name="Necula S."/>
            <person name="Nonaka M."/>
            <person name="Putnam N."/>
            <person name="Rash S."/>
            <person name="Saiga H."/>
            <person name="Satake M."/>
            <person name="Terry A."/>
            <person name="Yamada L."/>
            <person name="Wang H.G."/>
            <person name="Awazu S."/>
            <person name="Azumi K."/>
            <person name="Boore J."/>
            <person name="Branno M."/>
            <person name="Chin-Bow S."/>
            <person name="DeSantis R."/>
            <person name="Doyle S."/>
            <person name="Francino P."/>
            <person name="Keys D.N."/>
            <person name="Haga S."/>
            <person name="Hayashi H."/>
            <person name="Hino K."/>
            <person name="Imai K.S."/>
            <person name="Inaba K."/>
            <person name="Kano S."/>
            <person name="Kobayashi K."/>
            <person name="Kobayashi M."/>
            <person name="Lee B.I."/>
            <person name="Makabe K.W."/>
            <person name="Manohar C."/>
            <person name="Matassi G."/>
            <person name="Medina M."/>
            <person name="Mochizuki Y."/>
            <person name="Mount S."/>
            <person name="Morishita T."/>
            <person name="Miura S."/>
            <person name="Nakayama A."/>
            <person name="Nishizaka S."/>
            <person name="Nomoto H."/>
            <person name="Ohta F."/>
            <person name="Oishi K."/>
            <person name="Rigoutsos I."/>
            <person name="Sano M."/>
            <person name="Sasaki A."/>
            <person name="Sasakura Y."/>
            <person name="Shoguchi E."/>
            <person name="Shin-i T."/>
            <person name="Spagnuolo A."/>
            <person name="Stainier D."/>
            <person name="Suzuki M.M."/>
            <person name="Tassy O."/>
            <person name="Takatori N."/>
            <person name="Tokuoka M."/>
            <person name="Yagi K."/>
            <person name="Yoshizaki F."/>
            <person name="Wada S."/>
            <person name="Zhang C."/>
            <person name="Hyatt P.D."/>
            <person name="Larimer F."/>
            <person name="Detter C."/>
            <person name="Doggett N."/>
            <person name="Glavina T."/>
            <person name="Hawkins T."/>
            <person name="Richardson P."/>
            <person name="Lucas S."/>
            <person name="Kohara Y."/>
            <person name="Levine M."/>
            <person name="Satoh N."/>
            <person name="Rokhsar D.S."/>
        </authorList>
    </citation>
    <scope>NUCLEOTIDE SEQUENCE [LARGE SCALE GENOMIC DNA]</scope>
</reference>
<name>H2XMU7_CIOIN</name>
<dbReference type="AlphaFoldDB" id="H2XMU7"/>
<sequence length="40" mass="4853">MENYKIKTNIFILQELTNTIHRSIQLKLIRHINLIVRCKC</sequence>
<dbReference type="InParanoid" id="H2XMU7"/>
<organism evidence="1 2">
    <name type="scientific">Ciona intestinalis</name>
    <name type="common">Transparent sea squirt</name>
    <name type="synonym">Ascidia intestinalis</name>
    <dbReference type="NCBI Taxonomy" id="7719"/>
    <lineage>
        <taxon>Eukaryota</taxon>
        <taxon>Metazoa</taxon>
        <taxon>Chordata</taxon>
        <taxon>Tunicata</taxon>
        <taxon>Ascidiacea</taxon>
        <taxon>Phlebobranchia</taxon>
        <taxon>Cionidae</taxon>
        <taxon>Ciona</taxon>
    </lineage>
</organism>
<dbReference type="Proteomes" id="UP000008144">
    <property type="component" value="Chromosome 11"/>
</dbReference>
<proteinExistence type="predicted"/>
<protein>
    <submittedName>
        <fullName evidence="1">Uncharacterized protein</fullName>
    </submittedName>
</protein>
<evidence type="ECO:0000313" key="1">
    <source>
        <dbReference type="Ensembl" id="ENSCINP00000030980.1"/>
    </source>
</evidence>
<accession>H2XMU7</accession>
<dbReference type="Ensembl" id="ENSCINT00000037279.1">
    <property type="protein sequence ID" value="ENSCINP00000030980.1"/>
    <property type="gene ID" value="ENSCING00000020753.1"/>
</dbReference>
<dbReference type="HOGENOM" id="CLU_3299056_0_0_1"/>
<keyword evidence="2" id="KW-1185">Reference proteome</keyword>